<gene>
    <name evidence="12" type="ORF">DFH01_24750</name>
</gene>
<dbReference type="EC" id="4.1.1.17" evidence="6"/>
<comment type="catalytic activity">
    <reaction evidence="7">
        <text>L-ornithine + H(+) = putrescine + CO2</text>
        <dbReference type="Rhea" id="RHEA:22964"/>
        <dbReference type="ChEBI" id="CHEBI:15378"/>
        <dbReference type="ChEBI" id="CHEBI:16526"/>
        <dbReference type="ChEBI" id="CHEBI:46911"/>
        <dbReference type="ChEBI" id="CHEBI:326268"/>
        <dbReference type="EC" id="4.1.1.17"/>
    </reaction>
</comment>
<reference evidence="13" key="1">
    <citation type="submission" date="2018-05" db="EMBL/GenBank/DDBJ databases">
        <authorList>
            <person name="Du Z."/>
            <person name="Wang X."/>
        </authorList>
    </citation>
    <scope>NUCLEOTIDE SEQUENCE [LARGE SCALE GENOMIC DNA]</scope>
    <source>
        <strain evidence="13">CQN31</strain>
    </source>
</reference>
<evidence type="ECO:0000256" key="3">
    <source>
        <dbReference type="ARBA" id="ARBA00022898"/>
    </source>
</evidence>
<comment type="cofactor">
    <cofactor evidence="1 8">
        <name>pyridoxal 5'-phosphate</name>
        <dbReference type="ChEBI" id="CHEBI:597326"/>
    </cofactor>
</comment>
<dbReference type="PROSITE" id="PS00878">
    <property type="entry name" value="ODR_DC_2_1"/>
    <property type="match status" value="1"/>
</dbReference>
<dbReference type="PRINTS" id="PR01182">
    <property type="entry name" value="ORNDCRBXLASE"/>
</dbReference>
<dbReference type="RefSeq" id="WP_109873182.1">
    <property type="nucleotide sequence ID" value="NZ_QGNA01000006.1"/>
</dbReference>
<feature type="domain" description="Orn/DAP/Arg decarboxylase 2 C-terminal" evidence="10">
    <location>
        <begin position="291"/>
        <end position="373"/>
    </location>
</feature>
<dbReference type="Pfam" id="PF02784">
    <property type="entry name" value="Orn_Arg_deC_N"/>
    <property type="match status" value="1"/>
</dbReference>
<evidence type="ECO:0000256" key="1">
    <source>
        <dbReference type="ARBA" id="ARBA00001933"/>
    </source>
</evidence>
<dbReference type="InterPro" id="IPR022653">
    <property type="entry name" value="De-COase2_pyr-phos_BS"/>
</dbReference>
<dbReference type="InterPro" id="IPR022657">
    <property type="entry name" value="De-COase2_CS"/>
</dbReference>
<comment type="caution">
    <text evidence="12">The sequence shown here is derived from an EMBL/GenBank/DDBJ whole genome shotgun (WGS) entry which is preliminary data.</text>
</comment>
<dbReference type="InterPro" id="IPR022644">
    <property type="entry name" value="De-COase2_N"/>
</dbReference>
<name>A0A317F698_9PROT</name>
<dbReference type="Gene3D" id="3.20.20.10">
    <property type="entry name" value="Alanine racemase"/>
    <property type="match status" value="1"/>
</dbReference>
<protein>
    <recommendedName>
        <fullName evidence="6">ornithine decarboxylase</fullName>
        <ecNumber evidence="6">4.1.1.17</ecNumber>
    </recommendedName>
</protein>
<dbReference type="PANTHER" id="PTHR11482:SF6">
    <property type="entry name" value="ORNITHINE DECARBOXYLASE 1-RELATED"/>
    <property type="match status" value="1"/>
</dbReference>
<dbReference type="SUPFAM" id="SSF51419">
    <property type="entry name" value="PLP-binding barrel"/>
    <property type="match status" value="1"/>
</dbReference>
<evidence type="ECO:0000256" key="9">
    <source>
        <dbReference type="RuleBase" id="RU003737"/>
    </source>
</evidence>
<keyword evidence="4" id="KW-0456">Lyase</keyword>
<dbReference type="Pfam" id="PF00278">
    <property type="entry name" value="Orn_DAP_Arg_deC"/>
    <property type="match status" value="1"/>
</dbReference>
<evidence type="ECO:0000313" key="13">
    <source>
        <dbReference type="Proteomes" id="UP000245765"/>
    </source>
</evidence>
<evidence type="ECO:0000256" key="7">
    <source>
        <dbReference type="ARBA" id="ARBA00049127"/>
    </source>
</evidence>
<dbReference type="InterPro" id="IPR029066">
    <property type="entry name" value="PLP-binding_barrel"/>
</dbReference>
<dbReference type="AlphaFoldDB" id="A0A317F698"/>
<dbReference type="SUPFAM" id="SSF50621">
    <property type="entry name" value="Alanine racemase C-terminal domain-like"/>
    <property type="match status" value="1"/>
</dbReference>
<proteinExistence type="inferred from homology"/>
<accession>A0A317F698</accession>
<comment type="similarity">
    <text evidence="2 9">Belongs to the Orn/Lys/Arg decarboxylase class-II family.</text>
</comment>
<dbReference type="Gene3D" id="2.40.37.10">
    <property type="entry name" value="Lyase, Ornithine Decarboxylase, Chain A, domain 1"/>
    <property type="match status" value="1"/>
</dbReference>
<dbReference type="InterPro" id="IPR002433">
    <property type="entry name" value="Orn_de-COase"/>
</dbReference>
<comment type="pathway">
    <text evidence="5">Amine and polyamine biosynthesis; putrescine biosynthesis via L-ornithine pathway; putrescine from L-ornithine: step 1/1.</text>
</comment>
<dbReference type="PANTHER" id="PTHR11482">
    <property type="entry name" value="ARGININE/DIAMINOPIMELATE/ORNITHINE DECARBOXYLASE"/>
    <property type="match status" value="1"/>
</dbReference>
<evidence type="ECO:0000256" key="2">
    <source>
        <dbReference type="ARBA" id="ARBA00008872"/>
    </source>
</evidence>
<dbReference type="OrthoDB" id="9802147at2"/>
<dbReference type="Proteomes" id="UP000245765">
    <property type="component" value="Unassembled WGS sequence"/>
</dbReference>
<evidence type="ECO:0000256" key="6">
    <source>
        <dbReference type="ARBA" id="ARBA00034138"/>
    </source>
</evidence>
<evidence type="ECO:0000313" key="12">
    <source>
        <dbReference type="EMBL" id="PWS34731.1"/>
    </source>
</evidence>
<feature type="modified residue" description="N6-(pyridoxal phosphate)lysine" evidence="8">
    <location>
        <position position="74"/>
    </location>
</feature>
<dbReference type="CDD" id="cd00622">
    <property type="entry name" value="PLPDE_III_ODC"/>
    <property type="match status" value="1"/>
</dbReference>
<feature type="domain" description="Orn/DAP/Arg decarboxylase 2 N-terminal" evidence="11">
    <location>
        <begin position="53"/>
        <end position="286"/>
    </location>
</feature>
<dbReference type="InterPro" id="IPR000183">
    <property type="entry name" value="Orn/DAP/Arg_de-COase"/>
</dbReference>
<dbReference type="EMBL" id="QGNA01000006">
    <property type="protein sequence ID" value="PWS34731.1"/>
    <property type="molecule type" value="Genomic_DNA"/>
</dbReference>
<keyword evidence="13" id="KW-1185">Reference proteome</keyword>
<feature type="active site" description="Proton donor" evidence="8">
    <location>
        <position position="345"/>
    </location>
</feature>
<dbReference type="FunFam" id="3.20.20.10:FF:000008">
    <property type="entry name" value="Ornithine decarboxylase"/>
    <property type="match status" value="1"/>
</dbReference>
<keyword evidence="3 8" id="KW-0663">Pyridoxal phosphate</keyword>
<evidence type="ECO:0000256" key="8">
    <source>
        <dbReference type="PIRSR" id="PIRSR600183-50"/>
    </source>
</evidence>
<dbReference type="PRINTS" id="PR01179">
    <property type="entry name" value="ODADCRBXLASE"/>
</dbReference>
<organism evidence="12 13">
    <name type="scientific">Falsiroseomonas bella</name>
    <dbReference type="NCBI Taxonomy" id="2184016"/>
    <lineage>
        <taxon>Bacteria</taxon>
        <taxon>Pseudomonadati</taxon>
        <taxon>Pseudomonadota</taxon>
        <taxon>Alphaproteobacteria</taxon>
        <taxon>Acetobacterales</taxon>
        <taxon>Roseomonadaceae</taxon>
        <taxon>Falsiroseomonas</taxon>
    </lineage>
</organism>
<evidence type="ECO:0000256" key="4">
    <source>
        <dbReference type="ARBA" id="ARBA00023239"/>
    </source>
</evidence>
<dbReference type="PROSITE" id="PS00879">
    <property type="entry name" value="ODR_DC_2_2"/>
    <property type="match status" value="1"/>
</dbReference>
<dbReference type="InterPro" id="IPR009006">
    <property type="entry name" value="Ala_racemase/Decarboxylase_C"/>
</dbReference>
<dbReference type="GO" id="GO:0033387">
    <property type="term" value="P:putrescine biosynthetic process from arginine, via ornithine"/>
    <property type="evidence" value="ECO:0007669"/>
    <property type="project" value="TreeGrafter"/>
</dbReference>
<evidence type="ECO:0000259" key="10">
    <source>
        <dbReference type="Pfam" id="PF00278"/>
    </source>
</evidence>
<evidence type="ECO:0000259" key="11">
    <source>
        <dbReference type="Pfam" id="PF02784"/>
    </source>
</evidence>
<evidence type="ECO:0000256" key="5">
    <source>
        <dbReference type="ARBA" id="ARBA00034115"/>
    </source>
</evidence>
<dbReference type="GO" id="GO:0004586">
    <property type="term" value="F:ornithine decarboxylase activity"/>
    <property type="evidence" value="ECO:0007669"/>
    <property type="project" value="UniProtKB-EC"/>
</dbReference>
<dbReference type="GO" id="GO:0005737">
    <property type="term" value="C:cytoplasm"/>
    <property type="evidence" value="ECO:0007669"/>
    <property type="project" value="TreeGrafter"/>
</dbReference>
<sequence>MTDLRFRGAVSPLSRAPGGATLRRPDQKLPRSVDALVARLRPEAPLHCIRPATIEGAARSFLAAFPGETLYAVKCNPEPAVLRALWRGGVRRFDCASEAEVRLVRNMFPDAAIHFMHPVKSRGAIREAWQRQGVRDFVLDSAEELAKLREETGGGEGLGLVVRLALPKGGAMYDLSGKFGAAPADAVALLRAARPHAQKLGVSFHVGSQCLDPSAYSRAIALAAAVIREAGVAVDLLDVGGGFPVAYPDVVPPPLPAFMAAIRQAVAAEGLSGLALWAEPGRALVAAGTSVVLQVQHRRGDALFVNDGVYGALSDAGAPGFRFPVRLLRDSAAPLVACSFFGPTCDSADHMKGPFLLPGDVAEGDWIEVGQLGAYGASLRTAFNGFDRAGIAEVADPPLLETPGYELGKAA</sequence>
<dbReference type="InterPro" id="IPR022643">
    <property type="entry name" value="De-COase2_C"/>
</dbReference>